<feature type="transmembrane region" description="Helical" evidence="9">
    <location>
        <begin position="779"/>
        <end position="796"/>
    </location>
</feature>
<dbReference type="AlphaFoldDB" id="A0A0B2UVK3"/>
<dbReference type="GO" id="GO:0030659">
    <property type="term" value="C:cytoplasmic vesicle membrane"/>
    <property type="evidence" value="ECO:0007669"/>
    <property type="project" value="TreeGrafter"/>
</dbReference>
<dbReference type="EMBL" id="JPKZ01003150">
    <property type="protein sequence ID" value="KHN73122.1"/>
    <property type="molecule type" value="Genomic_DNA"/>
</dbReference>
<keyword evidence="4 9" id="KW-0812">Transmembrane</keyword>
<sequence length="970" mass="107953">MGAIDALERVIETFFTKLGLFIGRHPIGVILSVIVATLFMSLGLLNFKEVNNVRTEYSPLNAPSRTEYAVAKNFLGQNGTMDPSYVMVQARDGGSLLRSKYRQALINLTKRLQNNVTVTYRGEAYGYTDLCEPYCEMNTAFLAFLKLYDPQNPTTFTYPAIELFGTQAFIGNNAYGIKLKKGTKYIESFTTAILPFFVVGPEEFRPLLYKWQLEARSCFDDPDYEMLKIGITGDNLVSEEVRRMGFETAPMLIGSIIAMIVFVVASSFRCCACLQSSGDRIGVSFHLSAVLATIGITGDNLVSEEVRRMGFETAPMLIGSIIAMIVFVVASSFRQNPLKSKPWESLIGCLIPLLALLTSTGVISAMGIKFQSIVVASLFLVLSVGVDDVFIILRAWDRTDMNAEIHVRLAKTLEDAGPSITISSLTNALSFAIGILSTTPAVRTFSIYSCIAIVICYFYQLILFTAILALSGRREKRGYQSLLCCLKADPQAHCDIVAKASEFQVWIIKKWSSIVSSWPGRIVLLMLMIVYYYISAIGIKHLRANISIDKMALPNSYLHDFQQAYESALRNMQPITVFVMKPGDLRDPARMKAIKSLVYEFEHSAYSYGNESTFFWLQQYEDFLKFYGETDDFVYTEIPTFFKSATYFFLSSFVRMNETACYENQPECITAFFFITNFHEVVKYHEMIPAVASWRRIAAKYSEYEVYPYSEHSPFVDQTLSIESTVLWSVAAALFCTAAACFIFIPSMTSIGCAVFSVFSISIGVFGLLSHWGVDLDPLSMAALLMAIGCSVDFTAHISYHYYKAVAKNSRDRLEEALLAIGWPMIQVGLSTIVALLPLVFKQSYLAMVFLKTVVVVVLLGMAHGLIILPAMLTAITGQSIDSEKSSVQSSEGSSQGSHERKDSFYKTKKLISNLTRQASTLTPQLLSAEGKRKAKEANSIAPISPLDVVPHGPTAFVHRFELGRTSISE</sequence>
<evidence type="ECO:0000256" key="9">
    <source>
        <dbReference type="SAM" id="Phobius"/>
    </source>
</evidence>
<evidence type="ECO:0000313" key="12">
    <source>
        <dbReference type="Proteomes" id="UP000031036"/>
    </source>
</evidence>
<dbReference type="InterPro" id="IPR051697">
    <property type="entry name" value="Patched_domain-protein"/>
</dbReference>
<feature type="domain" description="SSD" evidence="10">
    <location>
        <begin position="313"/>
        <end position="470"/>
    </location>
</feature>
<evidence type="ECO:0000256" key="7">
    <source>
        <dbReference type="ARBA" id="ARBA00023180"/>
    </source>
</evidence>
<comment type="caution">
    <text evidence="11">The sequence shown here is derived from an EMBL/GenBank/DDBJ whole genome shotgun (WGS) entry which is preliminary data.</text>
</comment>
<feature type="transmembrane region" description="Helical" evidence="9">
    <location>
        <begin position="445"/>
        <end position="470"/>
    </location>
</feature>
<keyword evidence="3" id="KW-1003">Cell membrane</keyword>
<feature type="transmembrane region" description="Helical" evidence="9">
    <location>
        <begin position="726"/>
        <end position="745"/>
    </location>
</feature>
<comment type="similarity">
    <text evidence="2">Belongs to the patched family.</text>
</comment>
<keyword evidence="5 9" id="KW-1133">Transmembrane helix</keyword>
<evidence type="ECO:0000256" key="6">
    <source>
        <dbReference type="ARBA" id="ARBA00023136"/>
    </source>
</evidence>
<proteinExistence type="inferred from homology"/>
<feature type="compositionally biased region" description="Low complexity" evidence="8">
    <location>
        <begin position="886"/>
        <end position="897"/>
    </location>
</feature>
<dbReference type="InterPro" id="IPR000731">
    <property type="entry name" value="SSD"/>
</dbReference>
<feature type="transmembrane region" description="Helical" evidence="9">
    <location>
        <begin position="283"/>
        <end position="302"/>
    </location>
</feature>
<accession>A0A0B2UVK3</accession>
<evidence type="ECO:0000256" key="8">
    <source>
        <dbReference type="SAM" id="MobiDB-lite"/>
    </source>
</evidence>
<comment type="subcellular location">
    <subcellularLocation>
        <location evidence="1">Cell membrane</location>
        <topology evidence="1">Multi-pass membrane protein</topology>
    </subcellularLocation>
</comment>
<dbReference type="OMA" id="HTPFVDQ"/>
<dbReference type="GO" id="GO:0006897">
    <property type="term" value="P:endocytosis"/>
    <property type="evidence" value="ECO:0007669"/>
    <property type="project" value="TreeGrafter"/>
</dbReference>
<feature type="transmembrane region" description="Helical" evidence="9">
    <location>
        <begin position="853"/>
        <end position="876"/>
    </location>
</feature>
<evidence type="ECO:0000313" key="11">
    <source>
        <dbReference type="EMBL" id="KHN73122.1"/>
    </source>
</evidence>
<evidence type="ECO:0000256" key="4">
    <source>
        <dbReference type="ARBA" id="ARBA00022692"/>
    </source>
</evidence>
<feature type="transmembrane region" description="Helical" evidence="9">
    <location>
        <begin position="27"/>
        <end position="47"/>
    </location>
</feature>
<protein>
    <submittedName>
        <fullName evidence="11">Patched-related protein 9</fullName>
    </submittedName>
</protein>
<feature type="region of interest" description="Disordered" evidence="8">
    <location>
        <begin position="884"/>
        <end position="903"/>
    </location>
</feature>
<feature type="transmembrane region" description="Helical" evidence="9">
    <location>
        <begin position="373"/>
        <end position="393"/>
    </location>
</feature>
<feature type="transmembrane region" description="Helical" evidence="9">
    <location>
        <begin position="314"/>
        <end position="333"/>
    </location>
</feature>
<evidence type="ECO:0000256" key="3">
    <source>
        <dbReference type="ARBA" id="ARBA00022475"/>
    </source>
</evidence>
<dbReference type="PANTHER" id="PTHR10796:SF104">
    <property type="entry name" value="SSD DOMAIN-CONTAINING PROTEIN"/>
    <property type="match status" value="1"/>
</dbReference>
<dbReference type="Proteomes" id="UP000031036">
    <property type="component" value="Unassembled WGS sequence"/>
</dbReference>
<dbReference type="Pfam" id="PF02460">
    <property type="entry name" value="Patched"/>
    <property type="match status" value="1"/>
</dbReference>
<dbReference type="GO" id="GO:0018996">
    <property type="term" value="P:molting cycle, collagen and cuticulin-based cuticle"/>
    <property type="evidence" value="ECO:0007669"/>
    <property type="project" value="TreeGrafter"/>
</dbReference>
<dbReference type="PANTHER" id="PTHR10796">
    <property type="entry name" value="PATCHED-RELATED"/>
    <property type="match status" value="1"/>
</dbReference>
<feature type="transmembrane region" description="Helical" evidence="9">
    <location>
        <begin position="518"/>
        <end position="534"/>
    </location>
</feature>
<name>A0A0B2UVK3_TOXCA</name>
<dbReference type="GO" id="GO:0005886">
    <property type="term" value="C:plasma membrane"/>
    <property type="evidence" value="ECO:0007669"/>
    <property type="project" value="UniProtKB-SubCell"/>
</dbReference>
<feature type="transmembrane region" description="Helical" evidence="9">
    <location>
        <begin position="252"/>
        <end position="277"/>
    </location>
</feature>
<evidence type="ECO:0000256" key="5">
    <source>
        <dbReference type="ARBA" id="ARBA00022989"/>
    </source>
</evidence>
<dbReference type="PROSITE" id="PS50156">
    <property type="entry name" value="SSD"/>
    <property type="match status" value="1"/>
</dbReference>
<dbReference type="SUPFAM" id="SSF82866">
    <property type="entry name" value="Multidrug efflux transporter AcrB transmembrane domain"/>
    <property type="match status" value="2"/>
</dbReference>
<dbReference type="Gene3D" id="1.20.1640.10">
    <property type="entry name" value="Multidrug efflux transporter AcrB transmembrane domain"/>
    <property type="match status" value="2"/>
</dbReference>
<dbReference type="InterPro" id="IPR003392">
    <property type="entry name" value="PTHD_SSD"/>
</dbReference>
<reference evidence="11 12" key="1">
    <citation type="submission" date="2014-11" db="EMBL/GenBank/DDBJ databases">
        <title>Genetic blueprint of the zoonotic pathogen Toxocara canis.</title>
        <authorList>
            <person name="Zhu X.-Q."/>
            <person name="Korhonen P.K."/>
            <person name="Cai H."/>
            <person name="Young N.D."/>
            <person name="Nejsum P."/>
            <person name="von Samson-Himmelstjerna G."/>
            <person name="Boag P.R."/>
            <person name="Tan P."/>
            <person name="Li Q."/>
            <person name="Min J."/>
            <person name="Yang Y."/>
            <person name="Wang X."/>
            <person name="Fang X."/>
            <person name="Hall R.S."/>
            <person name="Hofmann A."/>
            <person name="Sternberg P.W."/>
            <person name="Jex A.R."/>
            <person name="Gasser R.B."/>
        </authorList>
    </citation>
    <scope>NUCLEOTIDE SEQUENCE [LARGE SCALE GENOMIC DNA]</scope>
    <source>
        <strain evidence="11">PN_DK_2014</strain>
    </source>
</reference>
<gene>
    <name evidence="11" type="primary">ptr-9</name>
    <name evidence="11" type="ORF">Tcan_09994</name>
</gene>
<keyword evidence="6 9" id="KW-0472">Membrane</keyword>
<dbReference type="FunFam" id="1.20.1640.10:FF:000013">
    <property type="entry name" value="PaTched Related family"/>
    <property type="match status" value="1"/>
</dbReference>
<dbReference type="OrthoDB" id="6510177at2759"/>
<evidence type="ECO:0000256" key="2">
    <source>
        <dbReference type="ARBA" id="ARBA00005585"/>
    </source>
</evidence>
<keyword evidence="7" id="KW-0325">Glycoprotein</keyword>
<feature type="transmembrane region" description="Helical" evidence="9">
    <location>
        <begin position="817"/>
        <end position="841"/>
    </location>
</feature>
<feature type="transmembrane region" description="Helical" evidence="9">
    <location>
        <begin position="345"/>
        <end position="366"/>
    </location>
</feature>
<organism evidence="11 12">
    <name type="scientific">Toxocara canis</name>
    <name type="common">Canine roundworm</name>
    <dbReference type="NCBI Taxonomy" id="6265"/>
    <lineage>
        <taxon>Eukaryota</taxon>
        <taxon>Metazoa</taxon>
        <taxon>Ecdysozoa</taxon>
        <taxon>Nematoda</taxon>
        <taxon>Chromadorea</taxon>
        <taxon>Rhabditida</taxon>
        <taxon>Spirurina</taxon>
        <taxon>Ascaridomorpha</taxon>
        <taxon>Ascaridoidea</taxon>
        <taxon>Toxocaridae</taxon>
        <taxon>Toxocara</taxon>
    </lineage>
</organism>
<evidence type="ECO:0000259" key="10">
    <source>
        <dbReference type="PROSITE" id="PS50156"/>
    </source>
</evidence>
<evidence type="ECO:0000256" key="1">
    <source>
        <dbReference type="ARBA" id="ARBA00004651"/>
    </source>
</evidence>
<keyword evidence="12" id="KW-1185">Reference proteome</keyword>
<feature type="transmembrane region" description="Helical" evidence="9">
    <location>
        <begin position="752"/>
        <end position="773"/>
    </location>
</feature>